<protein>
    <submittedName>
        <fullName evidence="2">GCN5-related N-acetyltransferase</fullName>
    </submittedName>
</protein>
<dbReference type="BioCyc" id="IAGG583356:GHAH-643-MONOMER"/>
<dbReference type="PROSITE" id="PS51186">
    <property type="entry name" value="GNAT"/>
    <property type="match status" value="1"/>
</dbReference>
<dbReference type="AlphaFoldDB" id="E0SSS7"/>
<dbReference type="HOGENOM" id="CLU_1140578_0_0_2"/>
<dbReference type="CDD" id="cd04301">
    <property type="entry name" value="NAT_SF"/>
    <property type="match status" value="1"/>
</dbReference>
<dbReference type="Proteomes" id="UP000001304">
    <property type="component" value="Chromosome"/>
</dbReference>
<dbReference type="InterPro" id="IPR013653">
    <property type="entry name" value="GCN5-like_dom"/>
</dbReference>
<feature type="domain" description="N-acetyltransferase" evidence="1">
    <location>
        <begin position="128"/>
        <end position="256"/>
    </location>
</feature>
<dbReference type="SUPFAM" id="SSF55729">
    <property type="entry name" value="Acyl-CoA N-acyltransferases (Nat)"/>
    <property type="match status" value="1"/>
</dbReference>
<evidence type="ECO:0000313" key="2">
    <source>
        <dbReference type="EMBL" id="ADM27477.1"/>
    </source>
</evidence>
<name>E0SSS7_IGNAA</name>
<sequence length="256" mass="29825">MDDLDIDLWRAITKLYVSDPLTHCYLMYDLIYEYGNIDAVFSVDYNGIVSYILIWNGYRVQGVHLWGYDIDLLNMVDIARDKPVYIHLYTDDYSFSRKIIDIVNQNAKILEFYDMVVDEKSFIQYNNPIVHRLSLDDIEAFIAIKRIQGREIGYEEAQRILLRGRYYGVYIDRMIVAIAGRYIALPEVWVIGDVYVHPDYRGRGYGKAVTSAITRDAVASGAIAMLHVDTENIPAINLYKGLGYRVYRKRIWIYIA</sequence>
<accession>E0SSS7</accession>
<dbReference type="InterPro" id="IPR016181">
    <property type="entry name" value="Acyl_CoA_acyltransferase"/>
</dbReference>
<dbReference type="GO" id="GO:0016747">
    <property type="term" value="F:acyltransferase activity, transferring groups other than amino-acyl groups"/>
    <property type="evidence" value="ECO:0007669"/>
    <property type="project" value="InterPro"/>
</dbReference>
<dbReference type="EMBL" id="CP002098">
    <property type="protein sequence ID" value="ADM27477.1"/>
    <property type="molecule type" value="Genomic_DNA"/>
</dbReference>
<organism evidence="2 3">
    <name type="scientific">Ignisphaera aggregans (strain DSM 17230 / JCM 13409 / AQ1.S1)</name>
    <dbReference type="NCBI Taxonomy" id="583356"/>
    <lineage>
        <taxon>Archaea</taxon>
        <taxon>Thermoproteota</taxon>
        <taxon>Thermoprotei</taxon>
        <taxon>Desulfurococcales</taxon>
        <taxon>Desulfurococcaceae</taxon>
        <taxon>Ignisphaera</taxon>
    </lineage>
</organism>
<evidence type="ECO:0000313" key="3">
    <source>
        <dbReference type="Proteomes" id="UP000001304"/>
    </source>
</evidence>
<reference evidence="2 3" key="1">
    <citation type="journal article" date="2010" name="Stand. Genomic Sci.">
        <title>Complete genome sequence of Ignisphaera aggregans type strain (AQ1.S1).</title>
        <authorList>
            <person name="Goker M."/>
            <person name="Held B."/>
            <person name="Lapidus A."/>
            <person name="Nolan M."/>
            <person name="Spring S."/>
            <person name="Yasawong M."/>
            <person name="Lucas S."/>
            <person name="Glavina Del Rio T."/>
            <person name="Tice H."/>
            <person name="Cheng J.F."/>
            <person name="Goodwin L."/>
            <person name="Tapia R."/>
            <person name="Pitluck S."/>
            <person name="Liolios K."/>
            <person name="Ivanova N."/>
            <person name="Mavromatis K."/>
            <person name="Mikhailova N."/>
            <person name="Pati A."/>
            <person name="Chen A."/>
            <person name="Palaniappan K."/>
            <person name="Brambilla E."/>
            <person name="Land M."/>
            <person name="Hauser L."/>
            <person name="Chang Y.J."/>
            <person name="Jeffries C.D."/>
            <person name="Brettin T."/>
            <person name="Detter J.C."/>
            <person name="Han C."/>
            <person name="Rohde M."/>
            <person name="Sikorski J."/>
            <person name="Woyke T."/>
            <person name="Bristow J."/>
            <person name="Eisen J.A."/>
            <person name="Markowitz V."/>
            <person name="Hugenholtz P."/>
            <person name="Kyrpides N.C."/>
            <person name="Klenk H.P."/>
        </authorList>
    </citation>
    <scope>NUCLEOTIDE SEQUENCE [LARGE SCALE GENOMIC DNA]</scope>
    <source>
        <strain evidence="3">DSM 17230 / JCM 13409 / AQ1.S1</strain>
    </source>
</reference>
<proteinExistence type="predicted"/>
<dbReference type="KEGG" id="iag:Igag_0644"/>
<keyword evidence="3" id="KW-1185">Reference proteome</keyword>
<dbReference type="Gene3D" id="3.40.630.30">
    <property type="match status" value="1"/>
</dbReference>
<dbReference type="InterPro" id="IPR000182">
    <property type="entry name" value="GNAT_dom"/>
</dbReference>
<dbReference type="Pfam" id="PF08445">
    <property type="entry name" value="FR47"/>
    <property type="match status" value="1"/>
</dbReference>
<keyword evidence="2" id="KW-0808">Transferase</keyword>
<gene>
    <name evidence="2" type="ordered locus">Igag_0644</name>
</gene>
<evidence type="ECO:0000259" key="1">
    <source>
        <dbReference type="PROSITE" id="PS51186"/>
    </source>
</evidence>